<dbReference type="PANTHER" id="PTHR12821:SF0">
    <property type="entry name" value="BYSTIN"/>
    <property type="match status" value="1"/>
</dbReference>
<feature type="region of interest" description="Disordered" evidence="2">
    <location>
        <begin position="179"/>
        <end position="201"/>
    </location>
</feature>
<protein>
    <recommendedName>
        <fullName evidence="5">Bystin</fullName>
    </recommendedName>
</protein>
<dbReference type="Proteomes" id="UP000245383">
    <property type="component" value="Unassembled WGS sequence"/>
</dbReference>
<feature type="region of interest" description="Disordered" evidence="2">
    <location>
        <begin position="1"/>
        <end position="89"/>
    </location>
</feature>
<dbReference type="GO" id="GO:0006364">
    <property type="term" value="P:rRNA processing"/>
    <property type="evidence" value="ECO:0007669"/>
    <property type="project" value="TreeGrafter"/>
</dbReference>
<evidence type="ECO:0000256" key="2">
    <source>
        <dbReference type="SAM" id="MobiDB-lite"/>
    </source>
</evidence>
<dbReference type="AlphaFoldDB" id="A0A2T9YJG3"/>
<dbReference type="GO" id="GO:0005730">
    <property type="term" value="C:nucleolus"/>
    <property type="evidence" value="ECO:0007669"/>
    <property type="project" value="TreeGrafter"/>
</dbReference>
<feature type="compositionally biased region" description="Acidic residues" evidence="2">
    <location>
        <begin position="117"/>
        <end position="128"/>
    </location>
</feature>
<sequence>MAKTDKKNKPKHGALYEDYNETDSKHIVSKSRPKYAERDLKRAKKERDQTFVDSKTTSKILQTAREQQEELEREEKELQTQQDKEYQKYAFRDSLNSKSKKRAFDINDGETTNDFNSGDEDADNNADDIFDQDFDQLEIELDPKDAAIFEKLMPKAPQQRQNLADIIAAKLQEFNEVNNTNNKDADNNVTDSNAQSDNKPMAGINQKVSQVYQKVGDLLSRYKSGPLPKAFKIIPSITNWEQVLYLTAPDNWTPHAICQATRIFISNMKPKHSQSLVVLDRVREDIEVNKKLNYHLYMALKKALYKPAAFFKGILFPLVESGNCTLREAVIISSVLAKVSVPVLHSAAALMHLATIDYSGPTALFIRVLLDKKYALPYRVIDALVFHFVGFANPANINNNYLNENGELPVLWHQSLLVFVQRYKSDLAPDQKSEIHNLIKVHYHPQISEEVSRELINSKCRDEIMEDPDMQNHSGGVDINMDML</sequence>
<evidence type="ECO:0000313" key="3">
    <source>
        <dbReference type="EMBL" id="PVU92465.1"/>
    </source>
</evidence>
<feature type="compositionally biased region" description="Polar residues" evidence="2">
    <location>
        <begin position="51"/>
        <end position="61"/>
    </location>
</feature>
<keyword evidence="4" id="KW-1185">Reference proteome</keyword>
<feature type="compositionally biased region" description="Basic and acidic residues" evidence="2">
    <location>
        <begin position="34"/>
        <end position="50"/>
    </location>
</feature>
<dbReference type="InterPro" id="IPR007955">
    <property type="entry name" value="Bystin"/>
</dbReference>
<dbReference type="GO" id="GO:0030688">
    <property type="term" value="C:preribosome, small subunit precursor"/>
    <property type="evidence" value="ECO:0007669"/>
    <property type="project" value="TreeGrafter"/>
</dbReference>
<reference evidence="3 4" key="1">
    <citation type="journal article" date="2018" name="MBio">
        <title>Comparative Genomics Reveals the Core Gene Toolbox for the Fungus-Insect Symbiosis.</title>
        <authorList>
            <person name="Wang Y."/>
            <person name="Stata M."/>
            <person name="Wang W."/>
            <person name="Stajich J.E."/>
            <person name="White M.M."/>
            <person name="Moncalvo J.M."/>
        </authorList>
    </citation>
    <scope>NUCLEOTIDE SEQUENCE [LARGE SCALE GENOMIC DNA]</scope>
    <source>
        <strain evidence="3 4">SWE-8-4</strain>
    </source>
</reference>
<dbReference type="OrthoDB" id="2192561at2759"/>
<dbReference type="GO" id="GO:0005737">
    <property type="term" value="C:cytoplasm"/>
    <property type="evidence" value="ECO:0007669"/>
    <property type="project" value="TreeGrafter"/>
</dbReference>
<dbReference type="EMBL" id="MBFR01000161">
    <property type="protein sequence ID" value="PVU92465.1"/>
    <property type="molecule type" value="Genomic_DNA"/>
</dbReference>
<dbReference type="Pfam" id="PF05291">
    <property type="entry name" value="Bystin"/>
    <property type="match status" value="1"/>
</dbReference>
<evidence type="ECO:0000256" key="1">
    <source>
        <dbReference type="ARBA" id="ARBA00007114"/>
    </source>
</evidence>
<organism evidence="3 4">
    <name type="scientific">Smittium simulii</name>
    <dbReference type="NCBI Taxonomy" id="133385"/>
    <lineage>
        <taxon>Eukaryota</taxon>
        <taxon>Fungi</taxon>
        <taxon>Fungi incertae sedis</taxon>
        <taxon>Zoopagomycota</taxon>
        <taxon>Kickxellomycotina</taxon>
        <taxon>Harpellomycetes</taxon>
        <taxon>Harpellales</taxon>
        <taxon>Legeriomycetaceae</taxon>
        <taxon>Smittium</taxon>
    </lineage>
</organism>
<name>A0A2T9YJG3_9FUNG</name>
<feature type="compositionally biased region" description="Basic and acidic residues" evidence="2">
    <location>
        <begin position="66"/>
        <end position="89"/>
    </location>
</feature>
<dbReference type="GO" id="GO:0030515">
    <property type="term" value="F:snoRNA binding"/>
    <property type="evidence" value="ECO:0007669"/>
    <property type="project" value="TreeGrafter"/>
</dbReference>
<feature type="compositionally biased region" description="Low complexity" evidence="2">
    <location>
        <begin position="179"/>
        <end position="191"/>
    </location>
</feature>
<evidence type="ECO:0008006" key="5">
    <source>
        <dbReference type="Google" id="ProtNLM"/>
    </source>
</evidence>
<evidence type="ECO:0000313" key="4">
    <source>
        <dbReference type="Proteomes" id="UP000245383"/>
    </source>
</evidence>
<dbReference type="PANTHER" id="PTHR12821">
    <property type="entry name" value="BYSTIN"/>
    <property type="match status" value="1"/>
</dbReference>
<dbReference type="STRING" id="133385.A0A2T9YJG3"/>
<accession>A0A2T9YJG3</accession>
<feature type="region of interest" description="Disordered" evidence="2">
    <location>
        <begin position="102"/>
        <end position="128"/>
    </location>
</feature>
<comment type="similarity">
    <text evidence="1">Belongs to the bystin family.</text>
</comment>
<proteinExistence type="inferred from homology"/>
<comment type="caution">
    <text evidence="3">The sequence shown here is derived from an EMBL/GenBank/DDBJ whole genome shotgun (WGS) entry which is preliminary data.</text>
</comment>
<gene>
    <name evidence="3" type="ORF">BB561_003822</name>
</gene>